<evidence type="ECO:0000256" key="1">
    <source>
        <dbReference type="SAM" id="Coils"/>
    </source>
</evidence>
<organism evidence="3">
    <name type="scientific">Lepeophtheirus salmonis</name>
    <name type="common">Salmon louse</name>
    <name type="synonym">Caligus salmonis</name>
    <dbReference type="NCBI Taxonomy" id="72036"/>
    <lineage>
        <taxon>Eukaryota</taxon>
        <taxon>Metazoa</taxon>
        <taxon>Ecdysozoa</taxon>
        <taxon>Arthropoda</taxon>
        <taxon>Crustacea</taxon>
        <taxon>Multicrustacea</taxon>
        <taxon>Hexanauplia</taxon>
        <taxon>Copepoda</taxon>
        <taxon>Siphonostomatoida</taxon>
        <taxon>Caligidae</taxon>
        <taxon>Lepeophtheirus</taxon>
    </lineage>
</organism>
<accession>D3PJ31</accession>
<gene>
    <name evidence="3" type="primary">SPF30</name>
</gene>
<keyword evidence="1" id="KW-0175">Coiled coil</keyword>
<proteinExistence type="evidence at transcript level"/>
<dbReference type="Gene3D" id="2.30.30.140">
    <property type="match status" value="1"/>
</dbReference>
<sequence>MTEEDLNTYTLQMQQVEAALTGDPENAELLTLKSDLDQVISLTRDLIDTQRSQDVGDEKTEESPDSAPTPSVSSNIMAVKHWQVGEPCQAQSNNSYQEAVIEEISTNGEVSVKFRGTEHVVVTSLGLLKISKLGNIKNLKNRKELLAKQKEYLKKKKAKKLERLKVMEEEREQEKNKWKVFSSKAFGKKGFVKKSIFKTPENAKGRVGIGTCGVSGQNMTTFSSASKYRKGN</sequence>
<evidence type="ECO:0000313" key="3">
    <source>
        <dbReference type="EMBL" id="ADD38567.1"/>
    </source>
</evidence>
<feature type="coiled-coil region" evidence="1">
    <location>
        <begin position="136"/>
        <end position="177"/>
    </location>
</feature>
<name>D3PJ31_LEPSM</name>
<reference evidence="3" key="1">
    <citation type="submission" date="2010-03" db="EMBL/GenBank/DDBJ databases">
        <title>Atlantic Lepeophtheirus salmonis ESTs and full-length cDNAs.</title>
        <authorList>
            <person name="Yasuike M."/>
            <person name="von Schalburg K."/>
            <person name="Cooper G."/>
            <person name="Leong J."/>
            <person name="Nilsen F."/>
            <person name="Jones S.R.M."/>
            <person name="Koop B.F."/>
        </authorList>
    </citation>
    <scope>NUCLEOTIDE SEQUENCE</scope>
    <source>
        <strain evidence="3">Atlantic form</strain>
        <tissue evidence="3">Mixed tissue</tissue>
    </source>
</reference>
<dbReference type="OrthoDB" id="79171at2759"/>
<evidence type="ECO:0000256" key="2">
    <source>
        <dbReference type="SAM" id="MobiDB-lite"/>
    </source>
</evidence>
<protein>
    <submittedName>
        <fullName evidence="3">Survival of motor neuron-related-splicing factor 30</fullName>
    </submittedName>
</protein>
<feature type="region of interest" description="Disordered" evidence="2">
    <location>
        <begin position="50"/>
        <end position="72"/>
    </location>
</feature>
<dbReference type="AlphaFoldDB" id="D3PJ31"/>
<dbReference type="EMBL" id="BT121637">
    <property type="protein sequence ID" value="ADD38567.1"/>
    <property type="molecule type" value="mRNA"/>
</dbReference>